<feature type="transmembrane region" description="Helical" evidence="1">
    <location>
        <begin position="95"/>
        <end position="121"/>
    </location>
</feature>
<dbReference type="EMBL" id="KQ964432">
    <property type="protein sequence ID" value="KXN73709.1"/>
    <property type="molecule type" value="Genomic_DNA"/>
</dbReference>
<keyword evidence="1" id="KW-1133">Transmembrane helix</keyword>
<sequence>MVIIFTAIYGYLGAYTGKLNKFVCFPGADDLTLNKIYRLMLGFTDLLTALIGIFTTVVGRRSLKYWIKTYAQSRSYKGEDPASFKRNRMKMAERAFLYPLATCITLPIEAIFLIVAAFGQFLIQLTVAKNVTLGLSGFLTGLAFAVDPATHKAFREAYFQIKLNIMSRQKVQDNISESTINIPLQLRSR</sequence>
<dbReference type="AlphaFoldDB" id="A0A137PFC2"/>
<evidence type="ECO:0000313" key="3">
    <source>
        <dbReference type="Proteomes" id="UP000070444"/>
    </source>
</evidence>
<feature type="transmembrane region" description="Helical" evidence="1">
    <location>
        <begin position="36"/>
        <end position="58"/>
    </location>
</feature>
<feature type="transmembrane region" description="Helical" evidence="1">
    <location>
        <begin position="127"/>
        <end position="146"/>
    </location>
</feature>
<accession>A0A137PFC2</accession>
<keyword evidence="1" id="KW-0472">Membrane</keyword>
<dbReference type="Proteomes" id="UP000070444">
    <property type="component" value="Unassembled WGS sequence"/>
</dbReference>
<name>A0A137PFC2_CONC2</name>
<evidence type="ECO:0000256" key="1">
    <source>
        <dbReference type="SAM" id="Phobius"/>
    </source>
</evidence>
<organism evidence="2 3">
    <name type="scientific">Conidiobolus coronatus (strain ATCC 28846 / CBS 209.66 / NRRL 28638)</name>
    <name type="common">Delacroixia coronata</name>
    <dbReference type="NCBI Taxonomy" id="796925"/>
    <lineage>
        <taxon>Eukaryota</taxon>
        <taxon>Fungi</taxon>
        <taxon>Fungi incertae sedis</taxon>
        <taxon>Zoopagomycota</taxon>
        <taxon>Entomophthoromycotina</taxon>
        <taxon>Entomophthoromycetes</taxon>
        <taxon>Entomophthorales</taxon>
        <taxon>Ancylistaceae</taxon>
        <taxon>Conidiobolus</taxon>
    </lineage>
</organism>
<protein>
    <recommendedName>
        <fullName evidence="4">G protein-coupled receptor</fullName>
    </recommendedName>
</protein>
<keyword evidence="3" id="KW-1185">Reference proteome</keyword>
<evidence type="ECO:0008006" key="4">
    <source>
        <dbReference type="Google" id="ProtNLM"/>
    </source>
</evidence>
<reference evidence="2 3" key="1">
    <citation type="journal article" date="2015" name="Genome Biol. Evol.">
        <title>Phylogenomic analyses indicate that early fungi evolved digesting cell walls of algal ancestors of land plants.</title>
        <authorList>
            <person name="Chang Y."/>
            <person name="Wang S."/>
            <person name="Sekimoto S."/>
            <person name="Aerts A.L."/>
            <person name="Choi C."/>
            <person name="Clum A."/>
            <person name="LaButti K.M."/>
            <person name="Lindquist E.A."/>
            <person name="Yee Ngan C."/>
            <person name="Ohm R.A."/>
            <person name="Salamov A.A."/>
            <person name="Grigoriev I.V."/>
            <person name="Spatafora J.W."/>
            <person name="Berbee M.L."/>
        </authorList>
    </citation>
    <scope>NUCLEOTIDE SEQUENCE [LARGE SCALE GENOMIC DNA]</scope>
    <source>
        <strain evidence="2 3">NRRL 28638</strain>
    </source>
</reference>
<keyword evidence="1" id="KW-0812">Transmembrane</keyword>
<evidence type="ECO:0000313" key="2">
    <source>
        <dbReference type="EMBL" id="KXN73709.1"/>
    </source>
</evidence>
<gene>
    <name evidence="2" type="ORF">CONCODRAFT_3267</name>
</gene>
<proteinExistence type="predicted"/>